<evidence type="ECO:0000256" key="1">
    <source>
        <dbReference type="ARBA" id="ARBA00022602"/>
    </source>
</evidence>
<feature type="binding site" evidence="6">
    <location>
        <position position="152"/>
    </location>
    <ligand>
        <name>dimethylallyl phosphate</name>
        <dbReference type="ChEBI" id="CHEBI:88052"/>
    </ligand>
</feature>
<accession>A0A7G9YRU1</accession>
<dbReference type="GO" id="GO:0106141">
    <property type="term" value="F:flavin prenyltransferase activity"/>
    <property type="evidence" value="ECO:0007669"/>
    <property type="project" value="UniProtKB-EC"/>
</dbReference>
<sequence>MKLIVGITGASGVIYGIRLLEVLKERNIADTHLIVSEPAKKIISIETEYELDEIYALASHVYDNSDFTTALSSGSVRYDGAIIAPCSMKTLGSIASGISTTLVARVAEICLKESRRLVIIPRETPLSLIHLANMVTVKKAGAIMLPASPAYYHEPKTVLDMVDFIVARALDVFGIELGAGKQEYDLIKRWKAISKK</sequence>
<evidence type="ECO:0000256" key="6">
    <source>
        <dbReference type="HAMAP-Rule" id="MF_01984"/>
    </source>
</evidence>
<dbReference type="SUPFAM" id="SSF52507">
    <property type="entry name" value="Homo-oligomeric flavin-containing Cys decarboxylases, HFCD"/>
    <property type="match status" value="1"/>
</dbReference>
<feature type="domain" description="Flavoprotein" evidence="7">
    <location>
        <begin position="1"/>
        <end position="172"/>
    </location>
</feature>
<comment type="similarity">
    <text evidence="5 6">Belongs to the UbiX/PAD1 family.</text>
</comment>
<dbReference type="InterPro" id="IPR003382">
    <property type="entry name" value="Flavoprotein"/>
</dbReference>
<gene>
    <name evidence="8" type="primary">PAD1</name>
    <name evidence="6" type="synonym">ubiX</name>
    <name evidence="8" type="ORF">EGEIMDOP_00010</name>
</gene>
<dbReference type="InterPro" id="IPR004507">
    <property type="entry name" value="UbiX-like"/>
</dbReference>
<dbReference type="EC" id="2.5.1.129" evidence="6"/>
<comment type="catalytic activity">
    <reaction evidence="6">
        <text>dimethylallyl phosphate + FMNH2 = prenylated FMNH2 + phosphate</text>
        <dbReference type="Rhea" id="RHEA:37743"/>
        <dbReference type="ChEBI" id="CHEBI:43474"/>
        <dbReference type="ChEBI" id="CHEBI:57618"/>
        <dbReference type="ChEBI" id="CHEBI:87467"/>
        <dbReference type="ChEBI" id="CHEBI:88052"/>
        <dbReference type="EC" id="2.5.1.129"/>
    </reaction>
</comment>
<organism evidence="8">
    <name type="scientific">Candidatus Methanophagaceae archaeon ANME-1 ERB6</name>
    <dbReference type="NCBI Taxonomy" id="2759912"/>
    <lineage>
        <taxon>Archaea</taxon>
        <taxon>Methanobacteriati</taxon>
        <taxon>Methanobacteriota</taxon>
        <taxon>Stenosarchaea group</taxon>
        <taxon>Methanomicrobia</taxon>
        <taxon>Candidatus Methanophagales</taxon>
        <taxon>Candidatus Methanophagaceae</taxon>
    </lineage>
</organism>
<keyword evidence="1 6" id="KW-0637">Prenyltransferase</keyword>
<evidence type="ECO:0000259" key="7">
    <source>
        <dbReference type="Pfam" id="PF02441"/>
    </source>
</evidence>
<dbReference type="HAMAP" id="MF_01984">
    <property type="entry name" value="ubiX_pad"/>
    <property type="match status" value="1"/>
</dbReference>
<keyword evidence="4 6" id="KW-0808">Transferase</keyword>
<proteinExistence type="inferred from homology"/>
<evidence type="ECO:0000256" key="3">
    <source>
        <dbReference type="ARBA" id="ARBA00022643"/>
    </source>
</evidence>
<name>A0A7G9YRU1_9EURY</name>
<evidence type="ECO:0000313" key="8">
    <source>
        <dbReference type="EMBL" id="QNO50725.1"/>
    </source>
</evidence>
<comment type="function">
    <text evidence="6">Flavin prenyltransferase that catalyzes the synthesis of the prenylated FMN cofactor (prenyl-FMN) for 4-hydroxy-3-polyprenylbenzoic acid decarboxylase UbiD. The prenyltransferase is metal-independent and links a dimethylallyl moiety from dimethylallyl monophosphate (DMAP) to the flavin N5 and C6 atoms of FMN.</text>
</comment>
<dbReference type="NCBIfam" id="TIGR00421">
    <property type="entry name" value="ubiX_pad"/>
    <property type="match status" value="1"/>
</dbReference>
<keyword evidence="2 6" id="KW-0285">Flavoprotein</keyword>
<dbReference type="Gene3D" id="3.40.50.1950">
    <property type="entry name" value="Flavin prenyltransferase-like"/>
    <property type="match status" value="1"/>
</dbReference>
<reference evidence="8" key="1">
    <citation type="submission" date="2020-06" db="EMBL/GenBank/DDBJ databases">
        <title>Unique genomic features of the anaerobic methanotrophic archaea.</title>
        <authorList>
            <person name="Chadwick G.L."/>
            <person name="Skennerton C.T."/>
            <person name="Laso-Perez R."/>
            <person name="Leu A.O."/>
            <person name="Speth D.R."/>
            <person name="Yu H."/>
            <person name="Morgan-Lang C."/>
            <person name="Hatzenpichler R."/>
            <person name="Goudeau D."/>
            <person name="Malmstrom R."/>
            <person name="Brazelton W.J."/>
            <person name="Woyke T."/>
            <person name="Hallam S.J."/>
            <person name="Tyson G.W."/>
            <person name="Wegener G."/>
            <person name="Boetius A."/>
            <person name="Orphan V."/>
        </authorList>
    </citation>
    <scope>NUCLEOTIDE SEQUENCE</scope>
</reference>
<feature type="binding site" evidence="6">
    <location>
        <begin position="9"/>
        <end position="11"/>
    </location>
    <ligand>
        <name>FMN</name>
        <dbReference type="ChEBI" id="CHEBI:58210"/>
    </ligand>
</feature>
<dbReference type="InterPro" id="IPR036551">
    <property type="entry name" value="Flavin_trans-like"/>
</dbReference>
<feature type="binding site" evidence="6">
    <location>
        <position position="122"/>
    </location>
    <ligand>
        <name>FMN</name>
        <dbReference type="ChEBI" id="CHEBI:58210"/>
    </ligand>
</feature>
<evidence type="ECO:0000256" key="5">
    <source>
        <dbReference type="ARBA" id="ARBA00060793"/>
    </source>
</evidence>
<keyword evidence="3 6" id="KW-0288">FMN</keyword>
<dbReference type="NCBIfam" id="NF004685">
    <property type="entry name" value="PRK06029.1"/>
    <property type="match status" value="1"/>
</dbReference>
<evidence type="ECO:0000256" key="4">
    <source>
        <dbReference type="ARBA" id="ARBA00022679"/>
    </source>
</evidence>
<feature type="binding site" evidence="6">
    <location>
        <position position="36"/>
    </location>
    <ligand>
        <name>FMN</name>
        <dbReference type="ChEBI" id="CHEBI:58210"/>
    </ligand>
</feature>
<feature type="binding site" evidence="6">
    <location>
        <position position="168"/>
    </location>
    <ligand>
        <name>dimethylallyl phosphate</name>
        <dbReference type="ChEBI" id="CHEBI:88052"/>
    </ligand>
</feature>
<dbReference type="AlphaFoldDB" id="A0A7G9YRU1"/>
<evidence type="ECO:0000256" key="2">
    <source>
        <dbReference type="ARBA" id="ARBA00022630"/>
    </source>
</evidence>
<dbReference type="FunFam" id="3.40.50.1950:FF:000001">
    <property type="entry name" value="Flavin prenyltransferase UbiX"/>
    <property type="match status" value="1"/>
</dbReference>
<feature type="binding site" evidence="6">
    <location>
        <begin position="87"/>
        <end position="90"/>
    </location>
    <ligand>
        <name>FMN</name>
        <dbReference type="ChEBI" id="CHEBI:58210"/>
    </ligand>
</feature>
<protein>
    <recommendedName>
        <fullName evidence="6">Flavin prenyltransferase UbiX</fullName>
        <ecNumber evidence="6">2.5.1.129</ecNumber>
    </recommendedName>
</protein>
<dbReference type="Pfam" id="PF02441">
    <property type="entry name" value="Flavoprotein"/>
    <property type="match status" value="1"/>
</dbReference>
<comment type="caution">
    <text evidence="6">Lacks conserved residue(s) required for the propagation of feature annotation.</text>
</comment>
<dbReference type="EMBL" id="MT631449">
    <property type="protein sequence ID" value="QNO50725.1"/>
    <property type="molecule type" value="Genomic_DNA"/>
</dbReference>